<name>A0A4R2PXP0_9RHOB</name>
<dbReference type="EMBL" id="SLXP01000006">
    <property type="protein sequence ID" value="TCP40982.1"/>
    <property type="molecule type" value="Genomic_DNA"/>
</dbReference>
<reference evidence="1 2" key="1">
    <citation type="submission" date="2019-03" db="EMBL/GenBank/DDBJ databases">
        <title>Genomic Encyclopedia of Type Strains, Phase IV (KMG-IV): sequencing the most valuable type-strain genomes for metagenomic binning, comparative biology and taxonomic classification.</title>
        <authorList>
            <person name="Goeker M."/>
        </authorList>
    </citation>
    <scope>NUCLEOTIDE SEQUENCE [LARGE SCALE GENOMIC DNA]</scope>
    <source>
        <strain evidence="1 2">DSM 18063</strain>
    </source>
</reference>
<evidence type="ECO:0000313" key="1">
    <source>
        <dbReference type="EMBL" id="TCP40982.1"/>
    </source>
</evidence>
<sequence length="125" mass="13716">MEHRQIHADTAVCRQIGPSLALMVGFHRDERPELGMPFAGARCESLPYALLHAALACAPATDYVVSPLLTEQFDALDLAVQLALAGYRGRYIVVTPALPEPDIIREEIEQLCPGLTVELIPRARI</sequence>
<dbReference type="RefSeq" id="WP_132462245.1">
    <property type="nucleotide sequence ID" value="NZ_SLXP01000006.1"/>
</dbReference>
<dbReference type="AlphaFoldDB" id="A0A4R2PXP0"/>
<evidence type="ECO:0000313" key="2">
    <source>
        <dbReference type="Proteomes" id="UP000294835"/>
    </source>
</evidence>
<keyword evidence="2" id="KW-1185">Reference proteome</keyword>
<gene>
    <name evidence="1" type="ORF">EV662_106199</name>
</gene>
<protein>
    <submittedName>
        <fullName evidence="1">Uncharacterized protein</fullName>
    </submittedName>
</protein>
<accession>A0A4R2PXP0</accession>
<proteinExistence type="predicted"/>
<dbReference type="OrthoDB" id="7864872at2"/>
<comment type="caution">
    <text evidence="1">The sequence shown here is derived from an EMBL/GenBank/DDBJ whole genome shotgun (WGS) entry which is preliminary data.</text>
</comment>
<organism evidence="1 2">
    <name type="scientific">Rhodovulum marinum</name>
    <dbReference type="NCBI Taxonomy" id="320662"/>
    <lineage>
        <taxon>Bacteria</taxon>
        <taxon>Pseudomonadati</taxon>
        <taxon>Pseudomonadota</taxon>
        <taxon>Alphaproteobacteria</taxon>
        <taxon>Rhodobacterales</taxon>
        <taxon>Paracoccaceae</taxon>
        <taxon>Rhodovulum</taxon>
    </lineage>
</organism>
<dbReference type="Proteomes" id="UP000294835">
    <property type="component" value="Unassembled WGS sequence"/>
</dbReference>